<proteinExistence type="predicted"/>
<organism evidence="1 2">
    <name type="scientific">Paramecium pentaurelia</name>
    <dbReference type="NCBI Taxonomy" id="43138"/>
    <lineage>
        <taxon>Eukaryota</taxon>
        <taxon>Sar</taxon>
        <taxon>Alveolata</taxon>
        <taxon>Ciliophora</taxon>
        <taxon>Intramacronucleata</taxon>
        <taxon>Oligohymenophorea</taxon>
        <taxon>Peniculida</taxon>
        <taxon>Parameciidae</taxon>
        <taxon>Paramecium</taxon>
    </lineage>
</organism>
<sequence length="176" mass="21565">MECHQIRLQSEQLYKNQEIQKQMIKTSFPQLSQRFMNNVQNLIHSQRNDSKEKEQIILSQIYQKWNMRIQKVERRDKKMSYLQYGKKRILIFWDLLLRRHQPNIGIRIFKILLLTIVHSSLKSSILQELWRLLLSYSRKKLRVILFRKQLDLNFLMCFLQNPIAYSIYLPRLICKI</sequence>
<dbReference type="Proteomes" id="UP000689195">
    <property type="component" value="Unassembled WGS sequence"/>
</dbReference>
<comment type="caution">
    <text evidence="1">The sequence shown here is derived from an EMBL/GenBank/DDBJ whole genome shotgun (WGS) entry which is preliminary data.</text>
</comment>
<gene>
    <name evidence="1" type="ORF">PPENT_87.1.T0910003</name>
</gene>
<evidence type="ECO:0000313" key="2">
    <source>
        <dbReference type="Proteomes" id="UP000689195"/>
    </source>
</evidence>
<accession>A0A8S1WGP7</accession>
<dbReference type="AlphaFoldDB" id="A0A8S1WGP7"/>
<protein>
    <submittedName>
        <fullName evidence="1">Uncharacterized protein</fullName>
    </submittedName>
</protein>
<keyword evidence="2" id="KW-1185">Reference proteome</keyword>
<name>A0A8S1WGP7_9CILI</name>
<dbReference type="EMBL" id="CAJJDO010000091">
    <property type="protein sequence ID" value="CAD8188171.1"/>
    <property type="molecule type" value="Genomic_DNA"/>
</dbReference>
<evidence type="ECO:0000313" key="1">
    <source>
        <dbReference type="EMBL" id="CAD8188171.1"/>
    </source>
</evidence>
<reference evidence="1" key="1">
    <citation type="submission" date="2021-01" db="EMBL/GenBank/DDBJ databases">
        <authorList>
            <consortium name="Genoscope - CEA"/>
            <person name="William W."/>
        </authorList>
    </citation>
    <scope>NUCLEOTIDE SEQUENCE</scope>
</reference>